<dbReference type="HAMAP" id="MF_00518">
    <property type="entry name" value="Deacylase_Dtd"/>
    <property type="match status" value="1"/>
</dbReference>
<evidence type="ECO:0000313" key="6">
    <source>
        <dbReference type="EnsemblMetazoa" id="AEPI001125-PA"/>
    </source>
</evidence>
<keyword evidence="5" id="KW-0694">RNA-binding</keyword>
<protein>
    <recommendedName>
        <fullName evidence="2 5">D-aminoacyl-tRNA deacylase</fullName>
        <ecNumber evidence="2 5">3.1.1.96</ecNumber>
    </recommendedName>
</protein>
<dbReference type="CDD" id="cd00563">
    <property type="entry name" value="Dtyr_deacylase"/>
    <property type="match status" value="1"/>
</dbReference>
<keyword evidence="5" id="KW-0378">Hydrolase</keyword>
<reference evidence="6" key="2">
    <citation type="submission" date="2020-05" db="UniProtKB">
        <authorList>
            <consortium name="EnsemblMetazoa"/>
        </authorList>
    </citation>
    <scope>IDENTIFICATION</scope>
    <source>
        <strain evidence="6">Epiroticus2</strain>
    </source>
</reference>
<dbReference type="PANTHER" id="PTHR10472">
    <property type="entry name" value="D-TYROSYL-TRNA TYR DEACYLASE"/>
    <property type="match status" value="1"/>
</dbReference>
<dbReference type="GO" id="GO:0051500">
    <property type="term" value="F:D-tyrosyl-tRNA(Tyr) deacylase activity"/>
    <property type="evidence" value="ECO:0007669"/>
    <property type="project" value="TreeGrafter"/>
</dbReference>
<dbReference type="EC" id="3.1.1.96" evidence="2 5"/>
<dbReference type="STRING" id="199890.A0A182P2J1"/>
<dbReference type="SUPFAM" id="SSF69500">
    <property type="entry name" value="DTD-like"/>
    <property type="match status" value="1"/>
</dbReference>
<sequence length="201" mass="22410">MKAIIQRVASAKVTVGDELVSSIGRGLCVLVGISAEDNANDVEWMARKLLNLRLFEESGKRWMASVMDLQLEILCVSQFTLYHRLKGNRPDFSRAMQGPDAQQLYESLLQRMRNEYATERILDGRFGAMMQVHVVNDGPVTLEIESPVQSEQERQKLKRVMEQRAKSTNKAGQVTVVGVGAESACAKVTEETEGVGKTDQH</sequence>
<dbReference type="GO" id="GO:0106026">
    <property type="term" value="F:Gly-tRNA(Ala) deacylase activity"/>
    <property type="evidence" value="ECO:0007669"/>
    <property type="project" value="RHEA"/>
</dbReference>
<evidence type="ECO:0000256" key="3">
    <source>
        <dbReference type="ARBA" id="ARBA00047676"/>
    </source>
</evidence>
<dbReference type="VEuPathDB" id="VectorBase:AEPI001125"/>
<evidence type="ECO:0000313" key="7">
    <source>
        <dbReference type="Proteomes" id="UP000075885"/>
    </source>
</evidence>
<dbReference type="EnsemblMetazoa" id="AEPI001125-RA">
    <property type="protein sequence ID" value="AEPI001125-PA"/>
    <property type="gene ID" value="AEPI001125"/>
</dbReference>
<dbReference type="GO" id="GO:0000049">
    <property type="term" value="F:tRNA binding"/>
    <property type="evidence" value="ECO:0007669"/>
    <property type="project" value="UniProtKB-KW"/>
</dbReference>
<comment type="catalytic activity">
    <reaction evidence="4">
        <text>a D-aminoacyl-tRNA + H2O = a tRNA + a D-alpha-amino acid + H(+)</text>
        <dbReference type="Rhea" id="RHEA:13953"/>
        <dbReference type="Rhea" id="RHEA-COMP:10123"/>
        <dbReference type="Rhea" id="RHEA-COMP:10124"/>
        <dbReference type="ChEBI" id="CHEBI:15377"/>
        <dbReference type="ChEBI" id="CHEBI:15378"/>
        <dbReference type="ChEBI" id="CHEBI:59871"/>
        <dbReference type="ChEBI" id="CHEBI:78442"/>
        <dbReference type="ChEBI" id="CHEBI:79333"/>
        <dbReference type="EC" id="3.1.1.96"/>
    </reaction>
</comment>
<keyword evidence="5" id="KW-0820">tRNA-binding</keyword>
<dbReference type="InterPro" id="IPR003732">
    <property type="entry name" value="Daa-tRNA_deacyls_DTD"/>
</dbReference>
<accession>A0A182P2J1</accession>
<evidence type="ECO:0000256" key="2">
    <source>
        <dbReference type="ARBA" id="ARBA00013056"/>
    </source>
</evidence>
<reference evidence="7" key="1">
    <citation type="submission" date="2013-03" db="EMBL/GenBank/DDBJ databases">
        <title>The Genome Sequence of Anopheles epiroticus epiroticus2.</title>
        <authorList>
            <consortium name="The Broad Institute Genomics Platform"/>
            <person name="Neafsey D.E."/>
            <person name="Howell P."/>
            <person name="Walker B."/>
            <person name="Young S.K."/>
            <person name="Zeng Q."/>
            <person name="Gargeya S."/>
            <person name="Fitzgerald M."/>
            <person name="Haas B."/>
            <person name="Abouelleil A."/>
            <person name="Allen A.W."/>
            <person name="Alvarado L."/>
            <person name="Arachchi H.M."/>
            <person name="Berlin A.M."/>
            <person name="Chapman S.B."/>
            <person name="Gainer-Dewar J."/>
            <person name="Goldberg J."/>
            <person name="Griggs A."/>
            <person name="Gujja S."/>
            <person name="Hansen M."/>
            <person name="Howarth C."/>
            <person name="Imamovic A."/>
            <person name="Ireland A."/>
            <person name="Larimer J."/>
            <person name="McCowan C."/>
            <person name="Murphy C."/>
            <person name="Pearson M."/>
            <person name="Poon T.W."/>
            <person name="Priest M."/>
            <person name="Roberts A."/>
            <person name="Saif S."/>
            <person name="Shea T."/>
            <person name="Sisk P."/>
            <person name="Sykes S."/>
            <person name="Wortman J."/>
            <person name="Nusbaum C."/>
            <person name="Birren B."/>
        </authorList>
    </citation>
    <scope>NUCLEOTIDE SEQUENCE [LARGE SCALE GENOMIC DNA]</scope>
    <source>
        <strain evidence="7">Epiroticus2</strain>
    </source>
</reference>
<dbReference type="InterPro" id="IPR023509">
    <property type="entry name" value="DTD-like_sf"/>
</dbReference>
<dbReference type="FunFam" id="3.50.80.10:FF:000001">
    <property type="entry name" value="D-aminoacyl-tRNA deacylase"/>
    <property type="match status" value="1"/>
</dbReference>
<organism evidence="6 7">
    <name type="scientific">Anopheles epiroticus</name>
    <dbReference type="NCBI Taxonomy" id="199890"/>
    <lineage>
        <taxon>Eukaryota</taxon>
        <taxon>Metazoa</taxon>
        <taxon>Ecdysozoa</taxon>
        <taxon>Arthropoda</taxon>
        <taxon>Hexapoda</taxon>
        <taxon>Insecta</taxon>
        <taxon>Pterygota</taxon>
        <taxon>Neoptera</taxon>
        <taxon>Endopterygota</taxon>
        <taxon>Diptera</taxon>
        <taxon>Nematocera</taxon>
        <taxon>Culicoidea</taxon>
        <taxon>Culicidae</taxon>
        <taxon>Anophelinae</taxon>
        <taxon>Anopheles</taxon>
    </lineage>
</organism>
<dbReference type="Gene3D" id="3.50.80.10">
    <property type="entry name" value="D-tyrosyl-tRNA(Tyr) deacylase"/>
    <property type="match status" value="1"/>
</dbReference>
<comment type="similarity">
    <text evidence="1 5">Belongs to the DTD family.</text>
</comment>
<dbReference type="Pfam" id="PF02580">
    <property type="entry name" value="Tyr_Deacylase"/>
    <property type="match status" value="1"/>
</dbReference>
<dbReference type="NCBIfam" id="TIGR00256">
    <property type="entry name" value="D-aminoacyl-tRNA deacylase"/>
    <property type="match status" value="1"/>
</dbReference>
<evidence type="ECO:0000256" key="1">
    <source>
        <dbReference type="ARBA" id="ARBA00009673"/>
    </source>
</evidence>
<dbReference type="AlphaFoldDB" id="A0A182P2J1"/>
<keyword evidence="5" id="KW-0963">Cytoplasm</keyword>
<evidence type="ECO:0000256" key="5">
    <source>
        <dbReference type="RuleBase" id="RU003470"/>
    </source>
</evidence>
<dbReference type="GO" id="GO:0005737">
    <property type="term" value="C:cytoplasm"/>
    <property type="evidence" value="ECO:0007669"/>
    <property type="project" value="UniProtKB-SubCell"/>
</dbReference>
<comment type="subcellular location">
    <subcellularLocation>
        <location evidence="5">Cytoplasm</location>
    </subcellularLocation>
</comment>
<name>A0A182P2J1_9DIPT</name>
<evidence type="ECO:0000256" key="4">
    <source>
        <dbReference type="ARBA" id="ARBA00048018"/>
    </source>
</evidence>
<dbReference type="PANTHER" id="PTHR10472:SF5">
    <property type="entry name" value="D-AMINOACYL-TRNA DEACYLASE 1"/>
    <property type="match status" value="1"/>
</dbReference>
<comment type="catalytic activity">
    <reaction evidence="3">
        <text>glycyl-tRNA(Ala) + H2O = tRNA(Ala) + glycine + H(+)</text>
        <dbReference type="Rhea" id="RHEA:53744"/>
        <dbReference type="Rhea" id="RHEA-COMP:9657"/>
        <dbReference type="Rhea" id="RHEA-COMP:13640"/>
        <dbReference type="ChEBI" id="CHEBI:15377"/>
        <dbReference type="ChEBI" id="CHEBI:15378"/>
        <dbReference type="ChEBI" id="CHEBI:57305"/>
        <dbReference type="ChEBI" id="CHEBI:78442"/>
        <dbReference type="ChEBI" id="CHEBI:78522"/>
        <dbReference type="EC" id="3.1.1.96"/>
    </reaction>
</comment>
<dbReference type="Proteomes" id="UP000075885">
    <property type="component" value="Unassembled WGS sequence"/>
</dbReference>
<keyword evidence="7" id="KW-1185">Reference proteome</keyword>
<proteinExistence type="inferred from homology"/>